<evidence type="ECO:0000256" key="1">
    <source>
        <dbReference type="ARBA" id="ARBA00004401"/>
    </source>
</evidence>
<evidence type="ECO:0000256" key="4">
    <source>
        <dbReference type="ARBA" id="ARBA00022692"/>
    </source>
</evidence>
<evidence type="ECO:0000256" key="7">
    <source>
        <dbReference type="ARBA" id="ARBA00023306"/>
    </source>
</evidence>
<name>A0ABU1IK90_9BACL</name>
<feature type="transmembrane region" description="Helical" evidence="11">
    <location>
        <begin position="37"/>
        <end position="55"/>
    </location>
</feature>
<comment type="caution">
    <text evidence="12">The sequence shown here is derived from an EMBL/GenBank/DDBJ whole genome shotgun (WGS) entry which is preliminary data.</text>
</comment>
<keyword evidence="2" id="KW-1003">Cell membrane</keyword>
<keyword evidence="13" id="KW-1185">Reference proteome</keyword>
<evidence type="ECO:0000256" key="11">
    <source>
        <dbReference type="SAM" id="Phobius"/>
    </source>
</evidence>
<evidence type="ECO:0000256" key="6">
    <source>
        <dbReference type="ARBA" id="ARBA00023136"/>
    </source>
</evidence>
<keyword evidence="5 11" id="KW-1133">Transmembrane helix</keyword>
<keyword evidence="4 11" id="KW-0812">Transmembrane</keyword>
<dbReference type="GO" id="GO:0051301">
    <property type="term" value="P:cell division"/>
    <property type="evidence" value="ECO:0007669"/>
    <property type="project" value="UniProtKB-KW"/>
</dbReference>
<keyword evidence="6 11" id="KW-0472">Membrane</keyword>
<proteinExistence type="predicted"/>
<feature type="region of interest" description="Disordered" evidence="10">
    <location>
        <begin position="106"/>
        <end position="130"/>
    </location>
</feature>
<evidence type="ECO:0000313" key="12">
    <source>
        <dbReference type="EMBL" id="MDR6224808.1"/>
    </source>
</evidence>
<reference evidence="12 13" key="1">
    <citation type="submission" date="2023-07" db="EMBL/GenBank/DDBJ databases">
        <title>Genomic Encyclopedia of Type Strains, Phase IV (KMG-IV): sequencing the most valuable type-strain genomes for metagenomic binning, comparative biology and taxonomic classification.</title>
        <authorList>
            <person name="Goeker M."/>
        </authorList>
    </citation>
    <scope>NUCLEOTIDE SEQUENCE [LARGE SCALE GENOMIC DNA]</scope>
    <source>
        <strain evidence="12 13">DSM 45903</strain>
    </source>
</reference>
<dbReference type="InterPro" id="IPR011922">
    <property type="entry name" value="Cell_div_FtsL"/>
</dbReference>
<evidence type="ECO:0000256" key="9">
    <source>
        <dbReference type="SAM" id="Coils"/>
    </source>
</evidence>
<feature type="compositionally biased region" description="Polar residues" evidence="10">
    <location>
        <begin position="1"/>
        <end position="11"/>
    </location>
</feature>
<evidence type="ECO:0000313" key="13">
    <source>
        <dbReference type="Proteomes" id="UP001185012"/>
    </source>
</evidence>
<keyword evidence="7" id="KW-0131">Cell cycle</keyword>
<comment type="subcellular location">
    <subcellularLocation>
        <location evidence="1">Cell membrane</location>
        <topology evidence="1">Single-pass type II membrane protein</topology>
    </subcellularLocation>
</comment>
<keyword evidence="3 12" id="KW-0132">Cell division</keyword>
<gene>
    <name evidence="12" type="ORF">JOE21_000799</name>
</gene>
<accession>A0ABU1IK90</accession>
<evidence type="ECO:0000256" key="3">
    <source>
        <dbReference type="ARBA" id="ARBA00022618"/>
    </source>
</evidence>
<sequence length="130" mass="14719">MRDFRGNTSVAHQLEQPQVPRTEKQLQKQGLPTVEKWLYLTSVIVCVVIASLVLSRHAMLTEINMEVQQLEREAAELTESNRQLTTEKVDLGSGERIRQFAEERGMTLIREKRSPSSGSGSLPVRDDDRG</sequence>
<dbReference type="Proteomes" id="UP001185012">
    <property type="component" value="Unassembled WGS sequence"/>
</dbReference>
<dbReference type="EMBL" id="JAVDQG010000002">
    <property type="protein sequence ID" value="MDR6224808.1"/>
    <property type="molecule type" value="Genomic_DNA"/>
</dbReference>
<evidence type="ECO:0000256" key="2">
    <source>
        <dbReference type="ARBA" id="ARBA00022475"/>
    </source>
</evidence>
<feature type="coiled-coil region" evidence="9">
    <location>
        <begin position="60"/>
        <end position="87"/>
    </location>
</feature>
<evidence type="ECO:0000256" key="8">
    <source>
        <dbReference type="NCBIfam" id="TIGR02209"/>
    </source>
</evidence>
<keyword evidence="9" id="KW-0175">Coiled coil</keyword>
<evidence type="ECO:0000256" key="10">
    <source>
        <dbReference type="SAM" id="MobiDB-lite"/>
    </source>
</evidence>
<protein>
    <recommendedName>
        <fullName evidence="8">Cell division protein FtsL</fullName>
    </recommendedName>
</protein>
<dbReference type="RefSeq" id="WP_309862621.1">
    <property type="nucleotide sequence ID" value="NZ_JAVDQG010000002.1"/>
</dbReference>
<feature type="region of interest" description="Disordered" evidence="10">
    <location>
        <begin position="1"/>
        <end position="23"/>
    </location>
</feature>
<dbReference type="NCBIfam" id="TIGR02209">
    <property type="entry name" value="ftsL_broad"/>
    <property type="match status" value="1"/>
</dbReference>
<evidence type="ECO:0000256" key="5">
    <source>
        <dbReference type="ARBA" id="ARBA00022989"/>
    </source>
</evidence>
<organism evidence="12 13">
    <name type="scientific">Desmospora profundinema</name>
    <dbReference type="NCBI Taxonomy" id="1571184"/>
    <lineage>
        <taxon>Bacteria</taxon>
        <taxon>Bacillati</taxon>
        <taxon>Bacillota</taxon>
        <taxon>Bacilli</taxon>
        <taxon>Bacillales</taxon>
        <taxon>Thermoactinomycetaceae</taxon>
        <taxon>Desmospora</taxon>
    </lineage>
</organism>